<dbReference type="AlphaFoldDB" id="A0A5D0HJP2"/>
<dbReference type="Proteomes" id="UP000323930">
    <property type="component" value="Unassembled WGS sequence"/>
</dbReference>
<dbReference type="InterPro" id="IPR036909">
    <property type="entry name" value="Cyt_c-like_dom_sf"/>
</dbReference>
<dbReference type="GO" id="GO:0020037">
    <property type="term" value="F:heme binding"/>
    <property type="evidence" value="ECO:0007669"/>
    <property type="project" value="InterPro"/>
</dbReference>
<dbReference type="OrthoDB" id="1494333at2"/>
<proteinExistence type="predicted"/>
<evidence type="ECO:0000313" key="7">
    <source>
        <dbReference type="Proteomes" id="UP000323930"/>
    </source>
</evidence>
<organism evidence="6 7">
    <name type="scientific">Seonamhaeicola marinus</name>
    <dbReference type="NCBI Taxonomy" id="1912246"/>
    <lineage>
        <taxon>Bacteria</taxon>
        <taxon>Pseudomonadati</taxon>
        <taxon>Bacteroidota</taxon>
        <taxon>Flavobacteriia</taxon>
        <taxon>Flavobacteriales</taxon>
        <taxon>Flavobacteriaceae</taxon>
    </lineage>
</organism>
<dbReference type="SUPFAM" id="SSF46626">
    <property type="entry name" value="Cytochrome c"/>
    <property type="match status" value="1"/>
</dbReference>
<keyword evidence="3 4" id="KW-0408">Iron</keyword>
<sequence>MKHILVLLMFTLIFSCKKEMSKTYESNRIVEGKKATEHPGKKLMEGYCYACHDASTSHEKRIAPPMIAIKKHYILDGTSKEMFISAIQEWIKNPTEDKAKMYGAVRRFGVMQKLSYPDTVITQIAEYIYDYDIEEPDWFQDHFKERQGNMPKH</sequence>
<keyword evidence="2 4" id="KW-0479">Metal-binding</keyword>
<dbReference type="PROSITE" id="PS51257">
    <property type="entry name" value="PROKAR_LIPOPROTEIN"/>
    <property type="match status" value="1"/>
</dbReference>
<dbReference type="GO" id="GO:0046872">
    <property type="term" value="F:metal ion binding"/>
    <property type="evidence" value="ECO:0007669"/>
    <property type="project" value="UniProtKB-KW"/>
</dbReference>
<name>A0A5D0HJP2_9FLAO</name>
<gene>
    <name evidence="6" type="ORF">FUA24_18185</name>
</gene>
<feature type="domain" description="Cytochrome c" evidence="5">
    <location>
        <begin position="35"/>
        <end position="132"/>
    </location>
</feature>
<comment type="caution">
    <text evidence="6">The sequence shown here is derived from an EMBL/GenBank/DDBJ whole genome shotgun (WGS) entry which is preliminary data.</text>
</comment>
<keyword evidence="7" id="KW-1185">Reference proteome</keyword>
<dbReference type="Gene3D" id="1.10.760.10">
    <property type="entry name" value="Cytochrome c-like domain"/>
    <property type="match status" value="1"/>
</dbReference>
<evidence type="ECO:0000259" key="5">
    <source>
        <dbReference type="PROSITE" id="PS51007"/>
    </source>
</evidence>
<evidence type="ECO:0000313" key="6">
    <source>
        <dbReference type="EMBL" id="TYA71508.1"/>
    </source>
</evidence>
<dbReference type="GO" id="GO:0009055">
    <property type="term" value="F:electron transfer activity"/>
    <property type="evidence" value="ECO:0007669"/>
    <property type="project" value="InterPro"/>
</dbReference>
<dbReference type="PROSITE" id="PS51007">
    <property type="entry name" value="CYTC"/>
    <property type="match status" value="1"/>
</dbReference>
<evidence type="ECO:0000256" key="1">
    <source>
        <dbReference type="ARBA" id="ARBA00022617"/>
    </source>
</evidence>
<dbReference type="RefSeq" id="WP_148544494.1">
    <property type="nucleotide sequence ID" value="NZ_VSDQ01000718.1"/>
</dbReference>
<keyword evidence="1 4" id="KW-0349">Heme</keyword>
<dbReference type="EMBL" id="VSDQ01000718">
    <property type="protein sequence ID" value="TYA71508.1"/>
    <property type="molecule type" value="Genomic_DNA"/>
</dbReference>
<accession>A0A5D0HJP2</accession>
<evidence type="ECO:0000256" key="2">
    <source>
        <dbReference type="ARBA" id="ARBA00022723"/>
    </source>
</evidence>
<protein>
    <recommendedName>
        <fullName evidence="5">Cytochrome c domain-containing protein</fullName>
    </recommendedName>
</protein>
<reference evidence="6 7" key="1">
    <citation type="submission" date="2019-08" db="EMBL/GenBank/DDBJ databases">
        <title>Seonamhaeicola sediminis sp. nov., isolated from marine sediment.</title>
        <authorList>
            <person name="Cao W.R."/>
        </authorList>
    </citation>
    <scope>NUCLEOTIDE SEQUENCE [LARGE SCALE GENOMIC DNA]</scope>
    <source>
        <strain evidence="6 7">B011</strain>
    </source>
</reference>
<dbReference type="InterPro" id="IPR009056">
    <property type="entry name" value="Cyt_c-like_dom"/>
</dbReference>
<evidence type="ECO:0000256" key="3">
    <source>
        <dbReference type="ARBA" id="ARBA00023004"/>
    </source>
</evidence>
<evidence type="ECO:0000256" key="4">
    <source>
        <dbReference type="PROSITE-ProRule" id="PRU00433"/>
    </source>
</evidence>